<dbReference type="RefSeq" id="WP_194706635.1">
    <property type="nucleotide sequence ID" value="NZ_JADKPN010000004.1"/>
</dbReference>
<dbReference type="CDD" id="cd07993">
    <property type="entry name" value="LPLAT_DHAPAT-like"/>
    <property type="match status" value="1"/>
</dbReference>
<evidence type="ECO:0000313" key="8">
    <source>
        <dbReference type="Proteomes" id="UP000640489"/>
    </source>
</evidence>
<name>A0A930VEF7_9ACTN</name>
<dbReference type="NCBIfam" id="NF002886">
    <property type="entry name" value="PRK03355.1"/>
    <property type="match status" value="1"/>
</dbReference>
<dbReference type="Pfam" id="PF19277">
    <property type="entry name" value="GPAT_C"/>
    <property type="match status" value="1"/>
</dbReference>
<dbReference type="InterPro" id="IPR045520">
    <property type="entry name" value="GPAT/DHAPAT_C"/>
</dbReference>
<dbReference type="GO" id="GO:0004366">
    <property type="term" value="F:glycerol-3-phosphate O-acyltransferase activity"/>
    <property type="evidence" value="ECO:0007669"/>
    <property type="project" value="UniProtKB-EC"/>
</dbReference>
<evidence type="ECO:0000256" key="3">
    <source>
        <dbReference type="ARBA" id="ARBA00022679"/>
    </source>
</evidence>
<evidence type="ECO:0000256" key="1">
    <source>
        <dbReference type="ARBA" id="ARBA00004184"/>
    </source>
</evidence>
<keyword evidence="8" id="KW-1185">Reference proteome</keyword>
<comment type="similarity">
    <text evidence="2">Belongs to the GPAT/DAPAT family.</text>
</comment>
<reference evidence="7" key="1">
    <citation type="submission" date="2020-11" db="EMBL/GenBank/DDBJ databases">
        <title>Nocardioides sp. nov., isolated from Soil of Cynanchum wilfordii Hemsley rhizosphere.</title>
        <authorList>
            <person name="Lee J.-S."/>
            <person name="Suh M.K."/>
            <person name="Kim J.-S."/>
        </authorList>
    </citation>
    <scope>NUCLEOTIDE SEQUENCE</scope>
    <source>
        <strain evidence="7">KCTC 19275</strain>
    </source>
</reference>
<comment type="subcellular location">
    <subcellularLocation>
        <location evidence="1">Endomembrane system</location>
        <topology evidence="1">Peripheral membrane protein</topology>
    </subcellularLocation>
</comment>
<protein>
    <submittedName>
        <fullName evidence="7">Glycerol-3-phosphate 1-O-acyltransferase</fullName>
        <ecNumber evidence="7">2.3.1.15</ecNumber>
    </submittedName>
</protein>
<dbReference type="InterPro" id="IPR041728">
    <property type="entry name" value="GPAT/DHAPAT_LPLAT"/>
</dbReference>
<evidence type="ECO:0000256" key="4">
    <source>
        <dbReference type="ARBA" id="ARBA00023136"/>
    </source>
</evidence>
<keyword evidence="4" id="KW-0472">Membrane</keyword>
<sequence length="771" mass="85506">MSPVGVPGEASVPVIAVAVDAASVERPVIEAWAREHDPEVSEVLDAVNGTGAGLGAALAAYDEALVVPVRVAWLPTVERRPGMSRLSELALLATPKRPATWLSRRLAALSPGRRRVIDGEPALLSELRKRFTDTSGDATDPESFGAFVRRSAVVTLEREERAEIGNRYKVPHAVSEEILARKEFRDEIAGVAAEMGLTAAEGLEKAEECLDELVAVQSRAAVDMFYAMMEPLHSSTWHVLADESGLARLRELNKRYALVFLPAHRSYVDTLVLGDVLARNDFPRNHVMGGANLRIWPISDLARRAGIVFIRRSFGDDEIYKSVVQEYFAFLLSKRFNLEWYFEGGRSRTGKIRTPRYGLLRYVAQAVQSGRVEDVYLVPTSITYDRLFEVSKMAAEQAGAKKQAEGLKWLAEYARSQRRTHGGSAHVRFGEPIAMRSWLPGAGASDDDNRAALHKIAFEVAVGINRTSPLTANGLLALTLLGVRDQSLTLTQIQQILRPVLAYIEARALPSTGLELLSDADGLSSVLSDLVRAKVVTVFDKGEEPIYAIERGQHLVAAFYRNNAIHWFVNRAILELSLLWTSQRLAQQDSKNPELTGWTEAKRIRDLLKFEFFFPDRDTFERELREELALLAPGATDPLEALRGSGVLMAHRVLRSFLDAQLVVADRLAHLDPSAPVDKTALLDDCDRVGQQMLLQRRLHSPESVSRELFASALDLKDNFGLLAPRDTETPADLERRRTHHLEFVTSLIERAQVIESLDAANRAEVTGVVV</sequence>
<dbReference type="GO" id="GO:0006629">
    <property type="term" value="P:lipid metabolic process"/>
    <property type="evidence" value="ECO:0007669"/>
    <property type="project" value="InterPro"/>
</dbReference>
<proteinExistence type="inferred from homology"/>
<gene>
    <name evidence="7" type="ORF">ISU07_10025</name>
</gene>
<evidence type="ECO:0000313" key="7">
    <source>
        <dbReference type="EMBL" id="MBF4763463.1"/>
    </source>
</evidence>
<evidence type="ECO:0000256" key="5">
    <source>
        <dbReference type="ARBA" id="ARBA00023315"/>
    </source>
</evidence>
<dbReference type="PIRSF" id="PIRSF000437">
    <property type="entry name" value="GPAT_DHAPAT"/>
    <property type="match status" value="1"/>
</dbReference>
<dbReference type="EMBL" id="JADKPN010000004">
    <property type="protein sequence ID" value="MBF4763463.1"/>
    <property type="molecule type" value="Genomic_DNA"/>
</dbReference>
<feature type="domain" description="Phospholipid/glycerol acyltransferase" evidence="6">
    <location>
        <begin position="258"/>
        <end position="385"/>
    </location>
</feature>
<dbReference type="GO" id="GO:0005886">
    <property type="term" value="C:plasma membrane"/>
    <property type="evidence" value="ECO:0007669"/>
    <property type="project" value="TreeGrafter"/>
</dbReference>
<dbReference type="PANTHER" id="PTHR12563:SF17">
    <property type="entry name" value="DIHYDROXYACETONE PHOSPHATE ACYLTRANSFERASE"/>
    <property type="match status" value="1"/>
</dbReference>
<dbReference type="SMART" id="SM00563">
    <property type="entry name" value="PlsC"/>
    <property type="match status" value="1"/>
</dbReference>
<evidence type="ECO:0000259" key="6">
    <source>
        <dbReference type="SMART" id="SM00563"/>
    </source>
</evidence>
<keyword evidence="3 7" id="KW-0808">Transferase</keyword>
<dbReference type="Pfam" id="PF01553">
    <property type="entry name" value="Acyltransferase"/>
    <property type="match status" value="1"/>
</dbReference>
<dbReference type="InterPro" id="IPR002123">
    <property type="entry name" value="Plipid/glycerol_acylTrfase"/>
</dbReference>
<dbReference type="GO" id="GO:0012505">
    <property type="term" value="C:endomembrane system"/>
    <property type="evidence" value="ECO:0007669"/>
    <property type="project" value="UniProtKB-SubCell"/>
</dbReference>
<dbReference type="Proteomes" id="UP000640489">
    <property type="component" value="Unassembled WGS sequence"/>
</dbReference>
<dbReference type="EC" id="2.3.1.15" evidence="7"/>
<keyword evidence="5 7" id="KW-0012">Acyltransferase</keyword>
<comment type="caution">
    <text evidence="7">The sequence shown here is derived from an EMBL/GenBank/DDBJ whole genome shotgun (WGS) entry which is preliminary data.</text>
</comment>
<accession>A0A930VEF7</accession>
<evidence type="ECO:0000256" key="2">
    <source>
        <dbReference type="ARBA" id="ARBA00007937"/>
    </source>
</evidence>
<dbReference type="SUPFAM" id="SSF69593">
    <property type="entry name" value="Glycerol-3-phosphate (1)-acyltransferase"/>
    <property type="match status" value="1"/>
</dbReference>
<dbReference type="PANTHER" id="PTHR12563">
    <property type="entry name" value="GLYCEROL-3-PHOSPHATE ACYLTRANSFERASE"/>
    <property type="match status" value="1"/>
</dbReference>
<dbReference type="InterPro" id="IPR022284">
    <property type="entry name" value="GPAT/DHAPAT"/>
</dbReference>
<organism evidence="7 8">
    <name type="scientific">Nocardioides islandensis</name>
    <dbReference type="NCBI Taxonomy" id="433663"/>
    <lineage>
        <taxon>Bacteria</taxon>
        <taxon>Bacillati</taxon>
        <taxon>Actinomycetota</taxon>
        <taxon>Actinomycetes</taxon>
        <taxon>Propionibacteriales</taxon>
        <taxon>Nocardioidaceae</taxon>
        <taxon>Nocardioides</taxon>
    </lineage>
</organism>
<dbReference type="AlphaFoldDB" id="A0A930VEF7"/>